<evidence type="ECO:0000259" key="3">
    <source>
        <dbReference type="Pfam" id="PF01557"/>
    </source>
</evidence>
<proteinExistence type="inferred from homology"/>
<accession>A0A8S9WQ92</accession>
<dbReference type="InterPro" id="IPR011234">
    <property type="entry name" value="Fumarylacetoacetase-like_C"/>
</dbReference>
<comment type="caution">
    <text evidence="4">The sequence shown here is derived from an EMBL/GenBank/DDBJ whole genome shotgun (WGS) entry which is preliminary data.</text>
</comment>
<dbReference type="Proteomes" id="UP000466442">
    <property type="component" value="Linkage Group LG16"/>
</dbReference>
<dbReference type="EMBL" id="WIXP02000016">
    <property type="protein sequence ID" value="KAF6198288.1"/>
    <property type="molecule type" value="Genomic_DNA"/>
</dbReference>
<protein>
    <recommendedName>
        <fullName evidence="3">Fumarylacetoacetase-like C-terminal domain-containing protein</fullName>
    </recommendedName>
</protein>
<dbReference type="GO" id="GO:0046872">
    <property type="term" value="F:metal ion binding"/>
    <property type="evidence" value="ECO:0007669"/>
    <property type="project" value="UniProtKB-KW"/>
</dbReference>
<dbReference type="PANTHER" id="PTHR42796:SF4">
    <property type="entry name" value="FUMARYLACETOACETATE HYDROLASE DOMAIN-CONTAINING PROTEIN 2A"/>
    <property type="match status" value="1"/>
</dbReference>
<dbReference type="OrthoDB" id="411064at2759"/>
<gene>
    <name evidence="4" type="ORF">GE061_008036</name>
</gene>
<dbReference type="AlphaFoldDB" id="A0A8S9WQ92"/>
<sequence>MHQLLTQLVEQSQQPLPTAPDLSERLSTLETLRDLLACISRGMSKFIPHFVIRAARFSTSATAKMRFVQYKCSPSGTIRLGAQVKEGGDIVEISSGKTDVPSSLVSLIKRGPEALQKAERVVADGQSAVKLSDVTLLSPVLSPDKIICVGLNYKSHCDEQKKPYPVEPFFFNKFPSTIIGPNDDIINPPSSKFLDWEVELAVIIGKKCRQVTKEDADDYIFGYTVANDLSARDWQVPKKNNGQWLFAKSMDTFCPLGPVVVSKDEIEDPHNLKLKCSVNGTQRQEGNSGDMIHNIHALISYLSGLITLLPGDVILTGTPSGVGVFMDPKISLRPGDVVEAEIAGIGKLCNKVVSFS</sequence>
<dbReference type="PANTHER" id="PTHR42796">
    <property type="entry name" value="FUMARYLACETOACETATE HYDROLASE DOMAIN-CONTAINING PROTEIN 2A-RELATED"/>
    <property type="match status" value="1"/>
</dbReference>
<organism evidence="4 5">
    <name type="scientific">Apolygus lucorum</name>
    <name type="common">Small green plant bug</name>
    <name type="synonym">Lygocoris lucorum</name>
    <dbReference type="NCBI Taxonomy" id="248454"/>
    <lineage>
        <taxon>Eukaryota</taxon>
        <taxon>Metazoa</taxon>
        <taxon>Ecdysozoa</taxon>
        <taxon>Arthropoda</taxon>
        <taxon>Hexapoda</taxon>
        <taxon>Insecta</taxon>
        <taxon>Pterygota</taxon>
        <taxon>Neoptera</taxon>
        <taxon>Paraneoptera</taxon>
        <taxon>Hemiptera</taxon>
        <taxon>Heteroptera</taxon>
        <taxon>Panheteroptera</taxon>
        <taxon>Cimicomorpha</taxon>
        <taxon>Miridae</taxon>
        <taxon>Mirini</taxon>
        <taxon>Apolygus</taxon>
    </lineage>
</organism>
<dbReference type="SUPFAM" id="SSF56529">
    <property type="entry name" value="FAH"/>
    <property type="match status" value="1"/>
</dbReference>
<evidence type="ECO:0000313" key="4">
    <source>
        <dbReference type="EMBL" id="KAF6198288.1"/>
    </source>
</evidence>
<evidence type="ECO:0000313" key="5">
    <source>
        <dbReference type="Proteomes" id="UP000466442"/>
    </source>
</evidence>
<dbReference type="GO" id="GO:0050163">
    <property type="term" value="F:oxaloacetate tautomerase activity"/>
    <property type="evidence" value="ECO:0007669"/>
    <property type="project" value="UniProtKB-ARBA"/>
</dbReference>
<keyword evidence="5" id="KW-1185">Reference proteome</keyword>
<feature type="domain" description="Fumarylacetoacetase-like C-terminal" evidence="3">
    <location>
        <begin position="145"/>
        <end position="353"/>
    </location>
</feature>
<evidence type="ECO:0000256" key="2">
    <source>
        <dbReference type="ARBA" id="ARBA00022723"/>
    </source>
</evidence>
<dbReference type="InterPro" id="IPR036663">
    <property type="entry name" value="Fumarylacetoacetase_C_sf"/>
</dbReference>
<dbReference type="InterPro" id="IPR051121">
    <property type="entry name" value="FAH"/>
</dbReference>
<keyword evidence="2" id="KW-0479">Metal-binding</keyword>
<name>A0A8S9WQ92_APOLU</name>
<comment type="similarity">
    <text evidence="1">Belongs to the FAH family.</text>
</comment>
<evidence type="ECO:0000256" key="1">
    <source>
        <dbReference type="ARBA" id="ARBA00010211"/>
    </source>
</evidence>
<dbReference type="Pfam" id="PF01557">
    <property type="entry name" value="FAA_hydrolase"/>
    <property type="match status" value="1"/>
</dbReference>
<dbReference type="GO" id="GO:0006107">
    <property type="term" value="P:oxaloacetate metabolic process"/>
    <property type="evidence" value="ECO:0007669"/>
    <property type="project" value="UniProtKB-ARBA"/>
</dbReference>
<dbReference type="Gene3D" id="3.90.850.10">
    <property type="entry name" value="Fumarylacetoacetase-like, C-terminal domain"/>
    <property type="match status" value="1"/>
</dbReference>
<reference evidence="4" key="1">
    <citation type="journal article" date="2021" name="Mol. Ecol. Resour.">
        <title>Apolygus lucorum genome provides insights into omnivorousness and mesophyll feeding.</title>
        <authorList>
            <person name="Liu Y."/>
            <person name="Liu H."/>
            <person name="Wang H."/>
            <person name="Huang T."/>
            <person name="Liu B."/>
            <person name="Yang B."/>
            <person name="Yin L."/>
            <person name="Li B."/>
            <person name="Zhang Y."/>
            <person name="Zhang S."/>
            <person name="Jiang F."/>
            <person name="Zhang X."/>
            <person name="Ren Y."/>
            <person name="Wang B."/>
            <person name="Wang S."/>
            <person name="Lu Y."/>
            <person name="Wu K."/>
            <person name="Fan W."/>
            <person name="Wang G."/>
        </authorList>
    </citation>
    <scope>NUCLEOTIDE SEQUENCE</scope>
    <source>
        <strain evidence="4">12Hb</strain>
    </source>
</reference>
<dbReference type="FunFam" id="3.90.850.10:FF:000002">
    <property type="entry name" value="2-hydroxyhepta-2,4-diene-1,7-dioate isomerase"/>
    <property type="match status" value="1"/>
</dbReference>